<dbReference type="RefSeq" id="WP_028310379.1">
    <property type="nucleotide sequence ID" value="NZ_AXWS01000007.1"/>
</dbReference>
<evidence type="ECO:0000256" key="1">
    <source>
        <dbReference type="PROSITE-ProRule" id="PRU00023"/>
    </source>
</evidence>
<dbReference type="GO" id="GO:0004792">
    <property type="term" value="F:thiosulfate-cyanide sulfurtransferase activity"/>
    <property type="evidence" value="ECO:0007669"/>
    <property type="project" value="InterPro"/>
</dbReference>
<dbReference type="PROSITE" id="PS50206">
    <property type="entry name" value="RHODANESE_3"/>
    <property type="match status" value="1"/>
</dbReference>
<dbReference type="PANTHER" id="PTHR24183">
    <property type="entry name" value="FIBRONECTIN TYPE 3 AND ANKYRIN REPEAT DOMAINS PROTEIN 1"/>
    <property type="match status" value="1"/>
</dbReference>
<dbReference type="SMART" id="SM00248">
    <property type="entry name" value="ANK"/>
    <property type="match status" value="3"/>
</dbReference>
<evidence type="ECO:0000313" key="3">
    <source>
        <dbReference type="Proteomes" id="UP000675920"/>
    </source>
</evidence>
<feature type="repeat" description="ANK" evidence="1">
    <location>
        <begin position="169"/>
        <end position="201"/>
    </location>
</feature>
<reference evidence="4" key="1">
    <citation type="journal article" date="1996" name="J. Biol. Chem.">
        <title>Active site structural features for chemically modified forms of rhodanese.</title>
        <authorList>
            <person name="Gliubich F."/>
            <person name="Gazerro M."/>
            <person name="Zanotti G."/>
            <person name="Delbono S."/>
            <person name="Bombieri G."/>
            <person name="Berni R."/>
        </authorList>
    </citation>
    <scope>NUCLEOTIDE SEQUENCE</scope>
</reference>
<proteinExistence type="predicted"/>
<sequence length="266" mass="28763">MSQPFRRLTADAAAEFIKQDGVRILDCRDARAYDASHIDGAERLDDRSFGGYLSQLKRDTPVFIYCYHGNASQTYAGMFADFRFTNVHDLVGGYEAWEQYERASRKPAPGPIPADLADWLEAQGFPRDDINALIENKTTPLMRAARLGDAAMTAAIVAAGADLELRNADGNNALWLACFANDPATIDVLVGAGVDVDNQNDNGATCLMYAASAGKTAAVVQLLKAGADVLLKSADDYTALDMVANEECLYLLRAVEKSLKAQQKAA</sequence>
<dbReference type="GO" id="GO:0005737">
    <property type="term" value="C:cytoplasm"/>
    <property type="evidence" value="ECO:0007669"/>
    <property type="project" value="InterPro"/>
</dbReference>
<dbReference type="CDD" id="cd01444">
    <property type="entry name" value="GlpE_ST"/>
    <property type="match status" value="1"/>
</dbReference>
<dbReference type="AlphaFoldDB" id="A0A8B6X1B2"/>
<dbReference type="InterPro" id="IPR036873">
    <property type="entry name" value="Rhodanese-like_dom_sf"/>
</dbReference>
<name>A0A8B6X1B2_9BURK</name>
<dbReference type="InterPro" id="IPR001763">
    <property type="entry name" value="Rhodanese-like_dom"/>
</dbReference>
<dbReference type="Gene3D" id="3.40.250.10">
    <property type="entry name" value="Rhodanese-like domain"/>
    <property type="match status" value="1"/>
</dbReference>
<feature type="repeat" description="ANK" evidence="1">
    <location>
        <begin position="202"/>
        <end position="234"/>
    </location>
</feature>
<keyword evidence="1" id="KW-0040">ANK repeat</keyword>
<evidence type="ECO:0000259" key="2">
    <source>
        <dbReference type="PROSITE" id="PS50206"/>
    </source>
</evidence>
<reference evidence="4" key="2">
    <citation type="submission" date="2025-08" db="UniProtKB">
        <authorList>
            <consortium name="RefSeq"/>
        </authorList>
    </citation>
    <scope>IDENTIFICATION</scope>
</reference>
<accession>A0A8B6X1B2</accession>
<dbReference type="Proteomes" id="UP000675920">
    <property type="component" value="Unplaced"/>
</dbReference>
<dbReference type="PROSITE" id="PS50088">
    <property type="entry name" value="ANK_REPEAT"/>
    <property type="match status" value="3"/>
</dbReference>
<feature type="domain" description="Rhodanese" evidence="2">
    <location>
        <begin position="18"/>
        <end position="106"/>
    </location>
</feature>
<keyword evidence="3" id="KW-1185">Reference proteome</keyword>
<organism evidence="3 4">
    <name type="scientific">Derxia gummosa DSM 723</name>
    <dbReference type="NCBI Taxonomy" id="1121388"/>
    <lineage>
        <taxon>Bacteria</taxon>
        <taxon>Pseudomonadati</taxon>
        <taxon>Pseudomonadota</taxon>
        <taxon>Betaproteobacteria</taxon>
        <taxon>Burkholderiales</taxon>
        <taxon>Alcaligenaceae</taxon>
        <taxon>Derxia</taxon>
    </lineage>
</organism>
<dbReference type="Pfam" id="PF00581">
    <property type="entry name" value="Rhodanese"/>
    <property type="match status" value="1"/>
</dbReference>
<dbReference type="OrthoDB" id="9811849at2"/>
<dbReference type="SMART" id="SM00450">
    <property type="entry name" value="RHOD"/>
    <property type="match status" value="1"/>
</dbReference>
<dbReference type="Gene3D" id="1.25.40.20">
    <property type="entry name" value="Ankyrin repeat-containing domain"/>
    <property type="match status" value="1"/>
</dbReference>
<dbReference type="InterPro" id="IPR023695">
    <property type="entry name" value="Thiosulf_sulfurTrfase"/>
</dbReference>
<dbReference type="SUPFAM" id="SSF48403">
    <property type="entry name" value="Ankyrin repeat"/>
    <property type="match status" value="1"/>
</dbReference>
<dbReference type="Pfam" id="PF12796">
    <property type="entry name" value="Ank_2"/>
    <property type="match status" value="1"/>
</dbReference>
<dbReference type="PANTHER" id="PTHR24183:SF1">
    <property type="entry name" value="FIBRONECTIN TYPE 3 AND ANKYRIN REPEAT DOMAINS PROTEIN 1"/>
    <property type="match status" value="1"/>
</dbReference>
<dbReference type="InterPro" id="IPR036770">
    <property type="entry name" value="Ankyrin_rpt-contain_sf"/>
</dbReference>
<dbReference type="SUPFAM" id="SSF52821">
    <property type="entry name" value="Rhodanese/Cell cycle control phosphatase"/>
    <property type="match status" value="1"/>
</dbReference>
<protein>
    <submittedName>
        <fullName evidence="4">Rhodanese-like domain-containing protein</fullName>
    </submittedName>
</protein>
<feature type="repeat" description="ANK" evidence="1">
    <location>
        <begin position="136"/>
        <end position="168"/>
    </location>
</feature>
<dbReference type="InterPro" id="IPR002110">
    <property type="entry name" value="Ankyrin_rpt"/>
</dbReference>
<dbReference type="PROSITE" id="PS50297">
    <property type="entry name" value="ANK_REP_REGION"/>
    <property type="match status" value="1"/>
</dbReference>
<evidence type="ECO:0000313" key="4">
    <source>
        <dbReference type="RefSeq" id="WP_028310379.1"/>
    </source>
</evidence>